<organism evidence="2 3">
    <name type="scientific">Roseivirga misakiensis</name>
    <dbReference type="NCBI Taxonomy" id="1563681"/>
    <lineage>
        <taxon>Bacteria</taxon>
        <taxon>Pseudomonadati</taxon>
        <taxon>Bacteroidota</taxon>
        <taxon>Cytophagia</taxon>
        <taxon>Cytophagales</taxon>
        <taxon>Roseivirgaceae</taxon>
        <taxon>Roseivirga</taxon>
    </lineage>
</organism>
<dbReference type="AlphaFoldDB" id="A0A1E5SK78"/>
<evidence type="ECO:0008006" key="4">
    <source>
        <dbReference type="Google" id="ProtNLM"/>
    </source>
</evidence>
<name>A0A1E5SK78_9BACT</name>
<dbReference type="STRING" id="1563681.BFP71_08080"/>
<dbReference type="OrthoDB" id="1466969at2"/>
<evidence type="ECO:0000313" key="3">
    <source>
        <dbReference type="Proteomes" id="UP000095552"/>
    </source>
</evidence>
<dbReference type="InterPro" id="IPR025632">
    <property type="entry name" value="DUF4290"/>
</dbReference>
<evidence type="ECO:0000313" key="2">
    <source>
        <dbReference type="EMBL" id="OEJ99527.1"/>
    </source>
</evidence>
<keyword evidence="3" id="KW-1185">Reference proteome</keyword>
<feature type="region of interest" description="Disordered" evidence="1">
    <location>
        <begin position="188"/>
        <end position="218"/>
    </location>
</feature>
<dbReference type="Pfam" id="PF14123">
    <property type="entry name" value="DUF4290"/>
    <property type="match status" value="1"/>
</dbReference>
<dbReference type="RefSeq" id="WP_069834989.1">
    <property type="nucleotide sequence ID" value="NZ_MDGQ01000005.1"/>
</dbReference>
<dbReference type="EMBL" id="MDGQ01000005">
    <property type="protein sequence ID" value="OEJ99527.1"/>
    <property type="molecule type" value="Genomic_DNA"/>
</dbReference>
<protein>
    <recommendedName>
        <fullName evidence="4">Methionyl-tRNA formyltransferase</fullName>
    </recommendedName>
</protein>
<gene>
    <name evidence="2" type="ORF">BFP71_08080</name>
</gene>
<comment type="caution">
    <text evidence="2">The sequence shown here is derived from an EMBL/GenBank/DDBJ whole genome shotgun (WGS) entry which is preliminary data.</text>
</comment>
<reference evidence="2 3" key="1">
    <citation type="submission" date="2016-08" db="EMBL/GenBank/DDBJ databases">
        <title>Draft genome of Fabibacter sp. strain SK-8.</title>
        <authorList>
            <person name="Wong S.-K."/>
            <person name="Hamasaki K."/>
            <person name="Yoshizawa S."/>
        </authorList>
    </citation>
    <scope>NUCLEOTIDE SEQUENCE [LARGE SCALE GENOMIC DNA]</scope>
    <source>
        <strain evidence="2 3">SK-8</strain>
    </source>
</reference>
<accession>A0A1E5SK78</accession>
<feature type="compositionally biased region" description="Basic residues" evidence="1">
    <location>
        <begin position="203"/>
        <end position="218"/>
    </location>
</feature>
<evidence type="ECO:0000256" key="1">
    <source>
        <dbReference type="SAM" id="MobiDB-lite"/>
    </source>
</evidence>
<proteinExistence type="predicted"/>
<sequence>MGLEYNTERTDVRLKEYGRNIQKLVNHIRTIEDDEKRSAYAQTLTDLMKQINPNLKANVDSDQKVWDDLYIISNFDLAIDAPFPMPEKSAIGKKPQRVAYKSSKIRYMHYGRSVEIMIEQAIQMEDPESKKSAVIHIGRLMKGFYNTWNKDNIDDEIILKQIKQLSNNQLDIPIEEVKEFGLFNNNIKEKRHHNRDNRGDRDKKHHNRRRGNNNRRRN</sequence>
<dbReference type="Proteomes" id="UP000095552">
    <property type="component" value="Unassembled WGS sequence"/>
</dbReference>